<dbReference type="InterPro" id="IPR001763">
    <property type="entry name" value="Rhodanese-like_dom"/>
</dbReference>
<dbReference type="OrthoDB" id="9784513at2"/>
<reference evidence="3 4" key="1">
    <citation type="submission" date="2017-08" db="EMBL/GenBank/DDBJ databases">
        <authorList>
            <person name="de Groot N.N."/>
        </authorList>
    </citation>
    <scope>NUCLEOTIDE SEQUENCE [LARGE SCALE GENOMIC DNA]</scope>
    <source>
        <strain evidence="3 4">USBA 352</strain>
    </source>
</reference>
<dbReference type="Gene3D" id="3.40.250.10">
    <property type="entry name" value="Rhodanese-like domain"/>
    <property type="match status" value="1"/>
</dbReference>
<dbReference type="Pfam" id="PF00581">
    <property type="entry name" value="Rhodanese"/>
    <property type="match status" value="1"/>
</dbReference>
<evidence type="ECO:0000313" key="3">
    <source>
        <dbReference type="EMBL" id="SOC16042.1"/>
    </source>
</evidence>
<dbReference type="CDD" id="cd00158">
    <property type="entry name" value="RHOD"/>
    <property type="match status" value="1"/>
</dbReference>
<evidence type="ECO:0000313" key="4">
    <source>
        <dbReference type="Proteomes" id="UP000219331"/>
    </source>
</evidence>
<feature type="chain" id="PRO_5012763991" evidence="1">
    <location>
        <begin position="21"/>
        <end position="187"/>
    </location>
</feature>
<dbReference type="InterPro" id="IPR036873">
    <property type="entry name" value="Rhodanese-like_dom_sf"/>
</dbReference>
<dbReference type="STRING" id="538381.GCA_001696535_03057"/>
<dbReference type="GO" id="GO:0016740">
    <property type="term" value="F:transferase activity"/>
    <property type="evidence" value="ECO:0007669"/>
    <property type="project" value="UniProtKB-KW"/>
</dbReference>
<dbReference type="RefSeq" id="WP_097175594.1">
    <property type="nucleotide sequence ID" value="NZ_OBML01000008.1"/>
</dbReference>
<feature type="signal peptide" evidence="1">
    <location>
        <begin position="1"/>
        <end position="20"/>
    </location>
</feature>
<name>A0A285T914_9HYPH</name>
<organism evidence="3 4">
    <name type="scientific">Stappia indica</name>
    <dbReference type="NCBI Taxonomy" id="538381"/>
    <lineage>
        <taxon>Bacteria</taxon>
        <taxon>Pseudomonadati</taxon>
        <taxon>Pseudomonadota</taxon>
        <taxon>Alphaproteobacteria</taxon>
        <taxon>Hyphomicrobiales</taxon>
        <taxon>Stappiaceae</taxon>
        <taxon>Stappia</taxon>
    </lineage>
</organism>
<dbReference type="Proteomes" id="UP000219331">
    <property type="component" value="Unassembled WGS sequence"/>
</dbReference>
<keyword evidence="1" id="KW-0732">Signal</keyword>
<evidence type="ECO:0000256" key="1">
    <source>
        <dbReference type="SAM" id="SignalP"/>
    </source>
</evidence>
<dbReference type="SUPFAM" id="SSF52821">
    <property type="entry name" value="Rhodanese/Cell cycle control phosphatase"/>
    <property type="match status" value="1"/>
</dbReference>
<dbReference type="AlphaFoldDB" id="A0A285T914"/>
<feature type="domain" description="Rhodanese" evidence="2">
    <location>
        <begin position="81"/>
        <end position="184"/>
    </location>
</feature>
<dbReference type="EMBL" id="OBML01000008">
    <property type="protein sequence ID" value="SOC16042.1"/>
    <property type="molecule type" value="Genomic_DNA"/>
</dbReference>
<keyword evidence="4" id="KW-1185">Reference proteome</keyword>
<dbReference type="SMART" id="SM00450">
    <property type="entry name" value="RHOD"/>
    <property type="match status" value="1"/>
</dbReference>
<keyword evidence="3" id="KW-0808">Transferase</keyword>
<dbReference type="PROSITE" id="PS50206">
    <property type="entry name" value="RHODANESE_3"/>
    <property type="match status" value="1"/>
</dbReference>
<proteinExistence type="predicted"/>
<sequence>MRLLTALVAMGLAASTVPLAAEEALDLGPDTKSVTIQTEDGPVEITRTMNDTQLIGGVLQPVIPVPGVQPAGELEVLAALQDENARVVDMRTMEWRVKSTIPGSIHIPYTEVSMRLDELGCSGEQGKWDCSGALDVFAFCNGPACGQSPQAIRAMVREGFPAEKIHYYRGGMQDWLVLGLTTVENLF</sequence>
<evidence type="ECO:0000259" key="2">
    <source>
        <dbReference type="PROSITE" id="PS50206"/>
    </source>
</evidence>
<protein>
    <submittedName>
        <fullName evidence="3">Rhodanese-related sulfurtransferase</fullName>
    </submittedName>
</protein>
<gene>
    <name evidence="3" type="ORF">SAMN05421512_108211</name>
</gene>
<accession>A0A285T914</accession>